<keyword evidence="3" id="KW-1003">Cell membrane</keyword>
<dbReference type="InterPro" id="IPR027417">
    <property type="entry name" value="P-loop_NTPase"/>
</dbReference>
<evidence type="ECO:0000259" key="10">
    <source>
        <dbReference type="PROSITE" id="PS50893"/>
    </source>
</evidence>
<accession>A0A430B1U5</accession>
<dbReference type="RefSeq" id="WP_126807192.1">
    <property type="nucleotide sequence ID" value="NZ_NGKA01000003.1"/>
</dbReference>
<dbReference type="PROSITE" id="PS50893">
    <property type="entry name" value="ABC_TRANSPORTER_2"/>
    <property type="match status" value="1"/>
</dbReference>
<dbReference type="OrthoDB" id="9785080at2"/>
<dbReference type="GO" id="GO:0005524">
    <property type="term" value="F:ATP binding"/>
    <property type="evidence" value="ECO:0007669"/>
    <property type="project" value="UniProtKB-KW"/>
</dbReference>
<dbReference type="AlphaFoldDB" id="A0A430B1U5"/>
<proteinExistence type="predicted"/>
<evidence type="ECO:0000256" key="1">
    <source>
        <dbReference type="ARBA" id="ARBA00004202"/>
    </source>
</evidence>
<keyword evidence="8" id="KW-1278">Translocase</keyword>
<evidence type="ECO:0000313" key="12">
    <source>
        <dbReference type="Proteomes" id="UP000287605"/>
    </source>
</evidence>
<keyword evidence="2" id="KW-0813">Transport</keyword>
<gene>
    <name evidence="11" type="ORF">CBF29_03065</name>
</gene>
<dbReference type="InterPro" id="IPR017871">
    <property type="entry name" value="ABC_transporter-like_CS"/>
</dbReference>
<dbReference type="GO" id="GO:0022857">
    <property type="term" value="F:transmembrane transporter activity"/>
    <property type="evidence" value="ECO:0007669"/>
    <property type="project" value="UniProtKB-ARBA"/>
</dbReference>
<evidence type="ECO:0000256" key="3">
    <source>
        <dbReference type="ARBA" id="ARBA00022475"/>
    </source>
</evidence>
<evidence type="ECO:0000256" key="5">
    <source>
        <dbReference type="ARBA" id="ARBA00022592"/>
    </source>
</evidence>
<dbReference type="PANTHER" id="PTHR43423:SF12">
    <property type="entry name" value="IRON EXPORT ATP-BINDING PROTEIN FETA-RELATED"/>
    <property type="match status" value="1"/>
</dbReference>
<keyword evidence="4" id="KW-0997">Cell inner membrane</keyword>
<dbReference type="SUPFAM" id="SSF52540">
    <property type="entry name" value="P-loop containing nucleoside triphosphate hydrolases"/>
    <property type="match status" value="1"/>
</dbReference>
<dbReference type="PANTHER" id="PTHR43423">
    <property type="entry name" value="ABC TRANSPORTER I FAMILY MEMBER 17"/>
    <property type="match status" value="1"/>
</dbReference>
<organism evidence="11 12">
    <name type="scientific">Vagococcus elongatus</name>
    <dbReference type="NCBI Taxonomy" id="180344"/>
    <lineage>
        <taxon>Bacteria</taxon>
        <taxon>Bacillati</taxon>
        <taxon>Bacillota</taxon>
        <taxon>Bacilli</taxon>
        <taxon>Lactobacillales</taxon>
        <taxon>Enterococcaceae</taxon>
        <taxon>Vagococcus</taxon>
    </lineage>
</organism>
<evidence type="ECO:0000256" key="9">
    <source>
        <dbReference type="ARBA" id="ARBA00023136"/>
    </source>
</evidence>
<dbReference type="CDD" id="cd03225">
    <property type="entry name" value="ABC_cobalt_CbiO_domain1"/>
    <property type="match status" value="1"/>
</dbReference>
<evidence type="ECO:0000313" key="11">
    <source>
        <dbReference type="EMBL" id="RSU14296.1"/>
    </source>
</evidence>
<dbReference type="SMART" id="SM00382">
    <property type="entry name" value="AAA"/>
    <property type="match status" value="1"/>
</dbReference>
<keyword evidence="9" id="KW-0472">Membrane</keyword>
<feature type="domain" description="ABC transporter" evidence="10">
    <location>
        <begin position="4"/>
        <end position="218"/>
    </location>
</feature>
<evidence type="ECO:0000256" key="7">
    <source>
        <dbReference type="ARBA" id="ARBA00022840"/>
    </source>
</evidence>
<dbReference type="Proteomes" id="UP000287605">
    <property type="component" value="Unassembled WGS sequence"/>
</dbReference>
<evidence type="ECO:0000256" key="8">
    <source>
        <dbReference type="ARBA" id="ARBA00022967"/>
    </source>
</evidence>
<dbReference type="PROSITE" id="PS00211">
    <property type="entry name" value="ABC_TRANSPORTER_1"/>
    <property type="match status" value="1"/>
</dbReference>
<dbReference type="InterPro" id="IPR003439">
    <property type="entry name" value="ABC_transporter-like_ATP-bd"/>
</dbReference>
<dbReference type="InterPro" id="IPR015856">
    <property type="entry name" value="ABC_transpr_CbiO/EcfA_su"/>
</dbReference>
<keyword evidence="7 11" id="KW-0067">ATP-binding</keyword>
<reference evidence="11 12" key="1">
    <citation type="submission" date="2017-05" db="EMBL/GenBank/DDBJ databases">
        <title>Vagococcus spp. assemblies.</title>
        <authorList>
            <person name="Gulvik C.A."/>
        </authorList>
    </citation>
    <scope>NUCLEOTIDE SEQUENCE [LARGE SCALE GENOMIC DNA]</scope>
    <source>
        <strain evidence="11 12">CCUG 51432</strain>
    </source>
</reference>
<evidence type="ECO:0000256" key="6">
    <source>
        <dbReference type="ARBA" id="ARBA00022741"/>
    </source>
</evidence>
<dbReference type="InterPro" id="IPR003593">
    <property type="entry name" value="AAA+_ATPase"/>
</dbReference>
<dbReference type="GO" id="GO:0006817">
    <property type="term" value="P:phosphate ion transport"/>
    <property type="evidence" value="ECO:0007669"/>
    <property type="project" value="UniProtKB-KW"/>
</dbReference>
<dbReference type="Gene3D" id="3.40.50.300">
    <property type="entry name" value="P-loop containing nucleotide triphosphate hydrolases"/>
    <property type="match status" value="1"/>
</dbReference>
<protein>
    <submittedName>
        <fullName evidence="11">Spermidine/putrescine ABC transporter ATP-binding protein</fullName>
    </submittedName>
</protein>
<comment type="subcellular location">
    <subcellularLocation>
        <location evidence="1">Cell membrane</location>
        <topology evidence="1">Peripheral membrane protein</topology>
    </subcellularLocation>
</comment>
<evidence type="ECO:0000256" key="4">
    <source>
        <dbReference type="ARBA" id="ARBA00022519"/>
    </source>
</evidence>
<dbReference type="EMBL" id="NGKA01000003">
    <property type="protein sequence ID" value="RSU14296.1"/>
    <property type="molecule type" value="Genomic_DNA"/>
</dbReference>
<keyword evidence="5" id="KW-0592">Phosphate transport</keyword>
<evidence type="ECO:0000256" key="2">
    <source>
        <dbReference type="ARBA" id="ARBA00022448"/>
    </source>
</evidence>
<name>A0A430B1U5_9ENTE</name>
<comment type="caution">
    <text evidence="11">The sequence shown here is derived from an EMBL/GenBank/DDBJ whole genome shotgun (WGS) entry which is preliminary data.</text>
</comment>
<sequence length="218" mass="24383">MPILTLENVSFESKQQKIIKNIDLSVEEGAFLTLTGPSGSGKSTLLKLIASLITPTDGKILFENQFQSSFQLTDYRQQVSYCFQQPALFGATVKDNLVFPFLVRDEEFNQEMVQEHLELVDLPTSFLDKKITEISGGEKQRVALIRNILFLPKILLLDEVTSGLDEKSKEIVLELIRLIHTKGVTVLKVTHDEIEIQEAEHIITIVKGEILNGTAGGE</sequence>
<keyword evidence="6" id="KW-0547">Nucleotide-binding</keyword>
<dbReference type="Pfam" id="PF00005">
    <property type="entry name" value="ABC_tran"/>
    <property type="match status" value="1"/>
</dbReference>
<keyword evidence="12" id="KW-1185">Reference proteome</keyword>
<dbReference type="GO" id="GO:0016887">
    <property type="term" value="F:ATP hydrolysis activity"/>
    <property type="evidence" value="ECO:0007669"/>
    <property type="project" value="InterPro"/>
</dbReference>
<dbReference type="GO" id="GO:0005886">
    <property type="term" value="C:plasma membrane"/>
    <property type="evidence" value="ECO:0007669"/>
    <property type="project" value="UniProtKB-SubCell"/>
</dbReference>